<protein>
    <recommendedName>
        <fullName evidence="5">Integral membrane protein</fullName>
    </recommendedName>
</protein>
<organism evidence="3 4">
    <name type="scientific">Streptomyces fildesensis</name>
    <dbReference type="NCBI Taxonomy" id="375757"/>
    <lineage>
        <taxon>Bacteria</taxon>
        <taxon>Bacillati</taxon>
        <taxon>Actinomycetota</taxon>
        <taxon>Actinomycetes</taxon>
        <taxon>Kitasatosporales</taxon>
        <taxon>Streptomycetaceae</taxon>
        <taxon>Streptomyces</taxon>
    </lineage>
</organism>
<reference evidence="3 4" key="1">
    <citation type="submission" date="2024-10" db="EMBL/GenBank/DDBJ databases">
        <title>The Natural Products Discovery Center: Release of the First 8490 Sequenced Strains for Exploring Actinobacteria Biosynthetic Diversity.</title>
        <authorList>
            <person name="Kalkreuter E."/>
            <person name="Kautsar S.A."/>
            <person name="Yang D."/>
            <person name="Bader C.D."/>
            <person name="Teijaro C.N."/>
            <person name="Fluegel L."/>
            <person name="Davis C.M."/>
            <person name="Simpson J.R."/>
            <person name="Lauterbach L."/>
            <person name="Steele A.D."/>
            <person name="Gui C."/>
            <person name="Meng S."/>
            <person name="Li G."/>
            <person name="Viehrig K."/>
            <person name="Ye F."/>
            <person name="Su P."/>
            <person name="Kiefer A.F."/>
            <person name="Nichols A."/>
            <person name="Cepeda A.J."/>
            <person name="Yan W."/>
            <person name="Fan B."/>
            <person name="Jiang Y."/>
            <person name="Adhikari A."/>
            <person name="Zheng C.-J."/>
            <person name="Schuster L."/>
            <person name="Cowan T.M."/>
            <person name="Smanski M.J."/>
            <person name="Chevrette M.G."/>
            <person name="De Carvalho L.P.S."/>
            <person name="Shen B."/>
        </authorList>
    </citation>
    <scope>NUCLEOTIDE SEQUENCE [LARGE SCALE GENOMIC DNA]</scope>
    <source>
        <strain evidence="3 4">NPDC053399</strain>
    </source>
</reference>
<feature type="chain" id="PRO_5047464135" description="Integral membrane protein" evidence="2">
    <location>
        <begin position="27"/>
        <end position="220"/>
    </location>
</feature>
<evidence type="ECO:0000313" key="4">
    <source>
        <dbReference type="Proteomes" id="UP001614394"/>
    </source>
</evidence>
<dbReference type="EMBL" id="JBITYG010000009">
    <property type="protein sequence ID" value="MFI9104436.1"/>
    <property type="molecule type" value="Genomic_DNA"/>
</dbReference>
<evidence type="ECO:0000256" key="1">
    <source>
        <dbReference type="SAM" id="MobiDB-lite"/>
    </source>
</evidence>
<name>A0ABW8CDC5_9ACTN</name>
<dbReference type="RefSeq" id="WP_399654696.1">
    <property type="nucleotide sequence ID" value="NZ_JBITYG010000009.1"/>
</dbReference>
<accession>A0ABW8CDC5</accession>
<keyword evidence="4" id="KW-1185">Reference proteome</keyword>
<feature type="signal peptide" evidence="2">
    <location>
        <begin position="1"/>
        <end position="26"/>
    </location>
</feature>
<evidence type="ECO:0008006" key="5">
    <source>
        <dbReference type="Google" id="ProtNLM"/>
    </source>
</evidence>
<proteinExistence type="predicted"/>
<evidence type="ECO:0000313" key="3">
    <source>
        <dbReference type="EMBL" id="MFI9104436.1"/>
    </source>
</evidence>
<dbReference type="Proteomes" id="UP001614394">
    <property type="component" value="Unassembled WGS sequence"/>
</dbReference>
<keyword evidence="2" id="KW-0732">Signal</keyword>
<feature type="region of interest" description="Disordered" evidence="1">
    <location>
        <begin position="36"/>
        <end position="70"/>
    </location>
</feature>
<sequence length="220" mass="21210">MRSQHLLAGSALAAVIALSAVGAASAVSTEPVVPVESAEPSAPAELSSPDVPADLASPDVPSELSSPAVPLTPVGPANPVIVQPDPVAPGGQFSVFDGGNCTGTSGVATFRSASGGSAIPSVNLSSLSNQVGGVGTVPEGTEPGQYEVSVSCQNGSTGKKGPFTGTLTVSSRTPRGGVQTGLGGGIGMDPAETALGAALVAAALTGTIVLGRRRARGSDS</sequence>
<evidence type="ECO:0000256" key="2">
    <source>
        <dbReference type="SAM" id="SignalP"/>
    </source>
</evidence>
<feature type="compositionally biased region" description="Low complexity" evidence="1">
    <location>
        <begin position="36"/>
        <end position="49"/>
    </location>
</feature>
<comment type="caution">
    <text evidence="3">The sequence shown here is derived from an EMBL/GenBank/DDBJ whole genome shotgun (WGS) entry which is preliminary data.</text>
</comment>
<gene>
    <name evidence="3" type="ORF">ACIGXA_28370</name>
</gene>